<dbReference type="AlphaFoldDB" id="A0A1B6FX31"/>
<proteinExistence type="predicted"/>
<evidence type="ECO:0000256" key="2">
    <source>
        <dbReference type="SAM" id="MobiDB-lite"/>
    </source>
</evidence>
<feature type="compositionally biased region" description="Acidic residues" evidence="2">
    <location>
        <begin position="639"/>
        <end position="653"/>
    </location>
</feature>
<accession>A0A1B6FX31</accession>
<dbReference type="EMBL" id="GECZ01004612">
    <property type="protein sequence ID" value="JAS65157.1"/>
    <property type="molecule type" value="Transcribed_RNA"/>
</dbReference>
<feature type="compositionally biased region" description="Low complexity" evidence="2">
    <location>
        <begin position="591"/>
        <end position="613"/>
    </location>
</feature>
<reference evidence="4" key="1">
    <citation type="submission" date="2015-11" db="EMBL/GenBank/DDBJ databases">
        <title>De novo transcriptome assembly of four potential Pierce s Disease insect vectors from Arizona vineyards.</title>
        <authorList>
            <person name="Tassone E.E."/>
        </authorList>
    </citation>
    <scope>NUCLEOTIDE SEQUENCE</scope>
</reference>
<evidence type="ECO:0000259" key="3">
    <source>
        <dbReference type="Pfam" id="PF25313"/>
    </source>
</evidence>
<dbReference type="GO" id="GO:0005634">
    <property type="term" value="C:nucleus"/>
    <property type="evidence" value="ECO:0007669"/>
    <property type="project" value="TreeGrafter"/>
</dbReference>
<protein>
    <recommendedName>
        <fullName evidence="3">BRWD/PHIP ancillary-like domain-containing protein</fullName>
    </recommendedName>
</protein>
<dbReference type="InterPro" id="IPR036427">
    <property type="entry name" value="Bromodomain-like_sf"/>
</dbReference>
<evidence type="ECO:0000313" key="5">
    <source>
        <dbReference type="EMBL" id="JAS65157.1"/>
    </source>
</evidence>
<dbReference type="InterPro" id="IPR057451">
    <property type="entry name" value="BRWD/PHIP_AD"/>
</dbReference>
<organism evidence="4">
    <name type="scientific">Cuerna arida</name>
    <dbReference type="NCBI Taxonomy" id="1464854"/>
    <lineage>
        <taxon>Eukaryota</taxon>
        <taxon>Metazoa</taxon>
        <taxon>Ecdysozoa</taxon>
        <taxon>Arthropoda</taxon>
        <taxon>Hexapoda</taxon>
        <taxon>Insecta</taxon>
        <taxon>Pterygota</taxon>
        <taxon>Neoptera</taxon>
        <taxon>Paraneoptera</taxon>
        <taxon>Hemiptera</taxon>
        <taxon>Auchenorrhyncha</taxon>
        <taxon>Membracoidea</taxon>
        <taxon>Cicadellidae</taxon>
        <taxon>Cicadellinae</taxon>
        <taxon>Proconiini</taxon>
        <taxon>Cuerna</taxon>
    </lineage>
</organism>
<evidence type="ECO:0000256" key="1">
    <source>
        <dbReference type="ARBA" id="ARBA00023117"/>
    </source>
</evidence>
<feature type="non-terminal residue" evidence="4">
    <location>
        <position position="653"/>
    </location>
</feature>
<name>A0A1B6FX31_9HEMI</name>
<dbReference type="SUPFAM" id="SSF47370">
    <property type="entry name" value="Bromodomain"/>
    <property type="match status" value="2"/>
</dbReference>
<gene>
    <name evidence="5" type="ORF">g.23860</name>
    <name evidence="4" type="ORF">g.23862</name>
</gene>
<sequence>METNSNYPISKWLRDVKPRKAPYFPQIGDELILFKAGYESYLNVVLQRNLYQLPAENEVLSCCLASKILVKVLEVTFEFLPPLLCCLKLAPIDFCGNLCGDCFVLKYHDIPDVVDFLILKQIYDISVLRSWRPNDQFRCFIDDKWWKGSIVKRSDDNSLRYSNSEFLCYEIVWETNEYERLSPWDLEPLDSDDNTDTETDNELGDLISYQPKATEWLPFNDRETACDLITSRLDRLLELLKDYPFSSLVYFYKHFNSKKVPHYPIDLKVIAARFRNRFYRRISAAKFDVSSLKVKNSPIIVEICFNILRNLDPNFNIDECLKFLYEAEFKVFFLDEDDTHLSHENDQVFDLSSINLLNFYESDFDWKRETISFIDSVFQSINTAEARQAFNYIRYPGHCIAPNRYIDLGDIKKKLSHEIYSTFTGFVRDLSILIRKSHQWQNNQSTNIKYAEHLEKYLIEFNYQVTRKLNDFYQNNDLQETDNNYDNFKFDIDFKNVFNEDLYNDDFLDVNSYTRIEIIVDSDDKTLPDLDQSSETHDEPNNIVQLPQPGVDQIELLLEPDTNHENGLNVQIVNDQDISGNVSEDDNGDKTNTTNDNNTTTSNNDDSSSSESSSDSDTDSDSTDSNNQEDEYRGGNNGGEDDEDEDDDEEDDD</sequence>
<feature type="domain" description="BRWD/PHIP ancillary-like" evidence="3">
    <location>
        <begin position="22"/>
        <end position="191"/>
    </location>
</feature>
<evidence type="ECO:0000313" key="4">
    <source>
        <dbReference type="EMBL" id="JAS54756.1"/>
    </source>
</evidence>
<feature type="compositionally biased region" description="Basic and acidic residues" evidence="2">
    <location>
        <begin position="525"/>
        <end position="540"/>
    </location>
</feature>
<dbReference type="EMBL" id="GECZ01015013">
    <property type="protein sequence ID" value="JAS54756.1"/>
    <property type="molecule type" value="Transcribed_RNA"/>
</dbReference>
<dbReference type="PANTHER" id="PTHR16266">
    <property type="entry name" value="WD REPEAT DOMAIN 9"/>
    <property type="match status" value="1"/>
</dbReference>
<dbReference type="GO" id="GO:0007010">
    <property type="term" value="P:cytoskeleton organization"/>
    <property type="evidence" value="ECO:0007669"/>
    <property type="project" value="TreeGrafter"/>
</dbReference>
<dbReference type="InterPro" id="IPR052060">
    <property type="entry name" value="Bromo_WD_repeat"/>
</dbReference>
<feature type="region of interest" description="Disordered" evidence="2">
    <location>
        <begin position="574"/>
        <end position="653"/>
    </location>
</feature>
<feature type="region of interest" description="Disordered" evidence="2">
    <location>
        <begin position="525"/>
        <end position="546"/>
    </location>
</feature>
<dbReference type="GO" id="GO:0008360">
    <property type="term" value="P:regulation of cell shape"/>
    <property type="evidence" value="ECO:0007669"/>
    <property type="project" value="TreeGrafter"/>
</dbReference>
<dbReference type="Pfam" id="PF25313">
    <property type="entry name" value="BRWD_AD"/>
    <property type="match status" value="1"/>
</dbReference>
<dbReference type="PANTHER" id="PTHR16266:SF17">
    <property type="entry name" value="BRWD3"/>
    <property type="match status" value="1"/>
</dbReference>
<dbReference type="Gene3D" id="2.30.30.1040">
    <property type="match status" value="1"/>
</dbReference>
<keyword evidence="1" id="KW-0103">Bromodomain</keyword>
<dbReference type="GO" id="GO:0006357">
    <property type="term" value="P:regulation of transcription by RNA polymerase II"/>
    <property type="evidence" value="ECO:0007669"/>
    <property type="project" value="TreeGrafter"/>
</dbReference>